<dbReference type="PANTHER" id="PTHR18929">
    <property type="entry name" value="PROTEIN DISULFIDE ISOMERASE"/>
    <property type="match status" value="1"/>
</dbReference>
<dbReference type="RefSeq" id="XP_012893738.1">
    <property type="nucleotide sequence ID" value="XM_013038284.1"/>
</dbReference>
<dbReference type="GO" id="GO:0034976">
    <property type="term" value="P:response to endoplasmic reticulum stress"/>
    <property type="evidence" value="ECO:0007669"/>
    <property type="project" value="TreeGrafter"/>
</dbReference>
<dbReference type="InParanoid" id="D8LV51"/>
<keyword evidence="5" id="KW-1185">Reference proteome</keyword>
<gene>
    <name evidence="4" type="ORF">GSBLH_T00006025001</name>
</gene>
<feature type="chain" id="PRO_5012745478" description="Thioredoxin domain-containing protein" evidence="2">
    <location>
        <begin position="16"/>
        <end position="492"/>
    </location>
</feature>
<dbReference type="Proteomes" id="UP000008312">
    <property type="component" value="Unassembled WGS sequence"/>
</dbReference>
<comment type="similarity">
    <text evidence="1">Belongs to the protein disulfide isomerase family.</text>
</comment>
<dbReference type="EMBL" id="FN668638">
    <property type="protein sequence ID" value="CBK19690.2"/>
    <property type="molecule type" value="Genomic_DNA"/>
</dbReference>
<organism evidence="4">
    <name type="scientific">Blastocystis hominis</name>
    <dbReference type="NCBI Taxonomy" id="12968"/>
    <lineage>
        <taxon>Eukaryota</taxon>
        <taxon>Sar</taxon>
        <taxon>Stramenopiles</taxon>
        <taxon>Bigyra</taxon>
        <taxon>Opalozoa</taxon>
        <taxon>Opalinata</taxon>
        <taxon>Blastocystidae</taxon>
        <taxon>Blastocystis</taxon>
    </lineage>
</organism>
<name>D8LV51_BLAHO</name>
<evidence type="ECO:0000256" key="2">
    <source>
        <dbReference type="SAM" id="SignalP"/>
    </source>
</evidence>
<dbReference type="SUPFAM" id="SSF52833">
    <property type="entry name" value="Thioredoxin-like"/>
    <property type="match status" value="4"/>
</dbReference>
<dbReference type="OrthoDB" id="38304at2759"/>
<dbReference type="FunCoup" id="D8LV51">
    <property type="interactions" value="388"/>
</dbReference>
<keyword evidence="2" id="KW-0732">Signal</keyword>
<dbReference type="PANTHER" id="PTHR18929:SF246">
    <property type="entry name" value="PROTEIN DISULFIDE ISOMERASE-LIKE 1-4"/>
    <property type="match status" value="1"/>
</dbReference>
<reference evidence="4" key="1">
    <citation type="submission" date="2010-02" db="EMBL/GenBank/DDBJ databases">
        <title>Sequencing and annotation of the Blastocystis hominis genome.</title>
        <authorList>
            <person name="Wincker P."/>
        </authorList>
    </citation>
    <scope>NUCLEOTIDE SEQUENCE</scope>
    <source>
        <strain evidence="4">Singapore isolate B</strain>
    </source>
</reference>
<dbReference type="PROSITE" id="PS51352">
    <property type="entry name" value="THIOREDOXIN_2"/>
    <property type="match status" value="1"/>
</dbReference>
<dbReference type="OMA" id="LIVYTHW"/>
<evidence type="ECO:0000313" key="4">
    <source>
        <dbReference type="EMBL" id="CBK19690.2"/>
    </source>
</evidence>
<feature type="signal peptide" evidence="2">
    <location>
        <begin position="1"/>
        <end position="15"/>
    </location>
</feature>
<dbReference type="Pfam" id="PF00085">
    <property type="entry name" value="Thioredoxin"/>
    <property type="match status" value="2"/>
</dbReference>
<feature type="domain" description="Thioredoxin" evidence="3">
    <location>
        <begin position="8"/>
        <end position="124"/>
    </location>
</feature>
<accession>D8LV51</accession>
<evidence type="ECO:0000259" key="3">
    <source>
        <dbReference type="PROSITE" id="PS51352"/>
    </source>
</evidence>
<dbReference type="InterPro" id="IPR013766">
    <property type="entry name" value="Thioredoxin_domain"/>
</dbReference>
<dbReference type="GO" id="GO:0006457">
    <property type="term" value="P:protein folding"/>
    <property type="evidence" value="ECO:0007669"/>
    <property type="project" value="TreeGrafter"/>
</dbReference>
<dbReference type="CDD" id="cd02982">
    <property type="entry name" value="PDI_b'_family"/>
    <property type="match status" value="1"/>
</dbReference>
<dbReference type="Pfam" id="PF13848">
    <property type="entry name" value="Thioredoxin_6"/>
    <property type="match status" value="1"/>
</dbReference>
<dbReference type="GO" id="GO:0003756">
    <property type="term" value="F:protein disulfide isomerase activity"/>
    <property type="evidence" value="ECO:0007669"/>
    <property type="project" value="TreeGrafter"/>
</dbReference>
<dbReference type="InterPro" id="IPR036249">
    <property type="entry name" value="Thioredoxin-like_sf"/>
</dbReference>
<dbReference type="AlphaFoldDB" id="D8LV51"/>
<evidence type="ECO:0000313" key="5">
    <source>
        <dbReference type="Proteomes" id="UP000008312"/>
    </source>
</evidence>
<protein>
    <recommendedName>
        <fullName evidence="3">Thioredoxin domain-containing protein</fullName>
    </recommendedName>
</protein>
<sequence>MRFVVLVFLIAAVFAEGPITDLDADTYRPFIESHTDVVVKYYTPWCHHCKRLEPIYETVAEKLTKKYPQVVFTQVDVNDNPRIGRLEKLHGVPVIRYFKNGKSLPYEGRMEKEFIQSFIENIITSSFEGVQDSITESKLSDLRAKLQKYTQTIVAYCDDNSRDYIGALELAMQEVVNLTRIVISDREVASKMNVPFPSLVLYHASGNGIVYHGALDKQEVLKWVLVADLPAIVPYTVSFTRRLFDKRHGINLQLFFFAPEKNPGSKAQRYRAILEPIAEKYRGTLFVSHIPSENPRLLDYYGVRATQVPTIGLANFVGERMDKYAFSGEFTEQNIVRFIERFLKGELKPFLRSEEEPKTNEGPVYTIVGSTFNKMVYDPSMDVVVKFYASWDGKSNDLAPEFLTAAKHFLKDSSILFGEVDIMKNEMEGINTKEFPKVILFKAGGNGRERVEFTGEMKADKLIAFVEANRGSKLGDSEELWNVCLTPVFRSH</sequence>
<evidence type="ECO:0000256" key="1">
    <source>
        <dbReference type="ARBA" id="ARBA00006347"/>
    </source>
</evidence>
<dbReference type="GeneID" id="24922150"/>
<dbReference type="CDD" id="cd02961">
    <property type="entry name" value="PDI_a_family"/>
    <property type="match status" value="1"/>
</dbReference>
<dbReference type="Gene3D" id="3.40.30.10">
    <property type="entry name" value="Glutaredoxin"/>
    <property type="match status" value="4"/>
</dbReference>
<proteinExistence type="inferred from homology"/>
<dbReference type="GO" id="GO:0005783">
    <property type="term" value="C:endoplasmic reticulum"/>
    <property type="evidence" value="ECO:0007669"/>
    <property type="project" value="TreeGrafter"/>
</dbReference>